<accession>A0A7Y4UPT2</accession>
<organism evidence="3 4">
    <name type="scientific">Corynebacterium silvaticum</name>
    <dbReference type="NCBI Taxonomy" id="2320431"/>
    <lineage>
        <taxon>Bacteria</taxon>
        <taxon>Bacillati</taxon>
        <taxon>Actinomycetota</taxon>
        <taxon>Actinomycetes</taxon>
        <taxon>Mycobacteriales</taxon>
        <taxon>Corynebacteriaceae</taxon>
        <taxon>Corynebacterium</taxon>
    </lineage>
</organism>
<sequence>MQKSRTGITKSLAAIVAFTAITPLLSAAPSAIAQEASSNAVTATIDAIDGSTTGTVPLTRQITVKDPNGAARTPSDPKTAHASHGDTVTVKVTIESKDGNARGFSDFTELVPAVGHLNKESVTYTIDQQSPTKLIEKGWEIQEQAKGISFKDKDLTNLLLGQKVSVEYTYTVDARSPEPRTIGITVDGYHSNTQTMGPNLVIDQSSAPGTFRSLWQGFLRTLSQFFSLLLRLFRL</sequence>
<protein>
    <submittedName>
        <fullName evidence="3">Uncharacterized protein</fullName>
    </submittedName>
</protein>
<gene>
    <name evidence="3" type="ORF">CBE74_09285</name>
</gene>
<dbReference type="KEGG" id="csil:CBE74_09285"/>
<reference evidence="3 4" key="2">
    <citation type="journal article" date="2020" name="Antonie Van Leeuwenhoek">
        <title>Phylogenomic characterisation of a novel corynebacterial species pathogenic to animals.</title>
        <authorList>
            <person name="Moller J."/>
            <person name="Musella L."/>
            <person name="Melnikov V."/>
            <person name="Geissdorfer W."/>
            <person name="Burkovski A."/>
            <person name="Sangal V."/>
        </authorList>
    </citation>
    <scope>NUCLEOTIDE SEQUENCE [LARGE SCALE GENOMIC DNA]</scope>
    <source>
        <strain evidence="3 4">PO100/5</strain>
    </source>
</reference>
<dbReference type="AlphaFoldDB" id="A0A7Y4UPT2"/>
<dbReference type="OrthoDB" id="9918727at2"/>
<evidence type="ECO:0000256" key="2">
    <source>
        <dbReference type="SAM" id="SignalP"/>
    </source>
</evidence>
<reference evidence="3 4" key="1">
    <citation type="journal article" date="2014" name="BMC Vet. Res.">
        <title>First report of Corynebacterium pseudotuberculosis from caseous lymphadenitis lesions in Black Alentejano pig (Sus scrofa domesticus).</title>
        <authorList>
            <person name="Oliveira M."/>
            <person name="Barroco C."/>
            <person name="Mottola C."/>
            <person name="Santos R."/>
            <person name="Lemsaddek A."/>
            <person name="Tavares L."/>
            <person name="Semedo-Lemsaddek T."/>
        </authorList>
    </citation>
    <scope>NUCLEOTIDE SEQUENCE [LARGE SCALE GENOMIC DNA]</scope>
    <source>
        <strain evidence="3 4">PO100/5</strain>
    </source>
</reference>
<proteinExistence type="predicted"/>
<name>A0A7Y4UPT2_9CORY</name>
<dbReference type="RefSeq" id="WP_087454421.1">
    <property type="nucleotide sequence ID" value="NZ_CP021417.2"/>
</dbReference>
<evidence type="ECO:0000313" key="4">
    <source>
        <dbReference type="Proteomes" id="UP000195652"/>
    </source>
</evidence>
<feature type="region of interest" description="Disordered" evidence="1">
    <location>
        <begin position="65"/>
        <end position="86"/>
    </location>
</feature>
<dbReference type="Proteomes" id="UP000195652">
    <property type="component" value="Chromosome"/>
</dbReference>
<reference evidence="3 4" key="3">
    <citation type="journal article" date="2020" name="Int. J. Syst. Evol. Microbiol.">
        <title>Corynebacterium silvaticum sp. nov., a unique group of NTTB corynebacteria in wild boar and roe deer.</title>
        <authorList>
            <person name="Dangel A."/>
            <person name="Berger A."/>
            <person name="Rau J."/>
            <person name="Eisenberg T."/>
            <person name="Kampfer P."/>
            <person name="Margos G."/>
            <person name="Contzen M."/>
            <person name="Busse H.J."/>
            <person name="Konrad R."/>
            <person name="Peters M."/>
            <person name="Sting R."/>
            <person name="Sing A."/>
        </authorList>
    </citation>
    <scope>NUCLEOTIDE SEQUENCE [LARGE SCALE GENOMIC DNA]</scope>
    <source>
        <strain evidence="3 4">PO100/5</strain>
    </source>
</reference>
<dbReference type="GeneID" id="75008432"/>
<keyword evidence="2" id="KW-0732">Signal</keyword>
<reference evidence="3 4" key="4">
    <citation type="journal article" date="2020" name="PLoS ONE">
        <title>Taxonomic classification of strain PO100/5 shows a broader geographic distribution and genetic markers of the recently described Corynebacterium silvaticum.</title>
        <authorList>
            <person name="Viana M.V.C."/>
            <person name="Profeta R."/>
            <person name="da Silva A.L."/>
            <person name="Hurtado R."/>
            <person name="Cerqueira J.C."/>
            <person name="Ribeiro B.F.S."/>
            <person name="Almeida M.O."/>
            <person name="Morais-Rodrigues F."/>
            <person name="Soares S.C."/>
            <person name="Oliveira M."/>
            <person name="Tavares L."/>
            <person name="Figueiredo H."/>
            <person name="Wattam A.R."/>
            <person name="Barh D."/>
            <person name="Ghosh P."/>
            <person name="Silva A."/>
            <person name="Azevedo V."/>
        </authorList>
    </citation>
    <scope>NUCLEOTIDE SEQUENCE [LARGE SCALE GENOMIC DNA]</scope>
    <source>
        <strain evidence="3 4">PO100/5</strain>
    </source>
</reference>
<dbReference type="EMBL" id="CP021417">
    <property type="protein sequence ID" value="ARU46627.1"/>
    <property type="molecule type" value="Genomic_DNA"/>
</dbReference>
<evidence type="ECO:0000313" key="3">
    <source>
        <dbReference type="EMBL" id="ARU46627.1"/>
    </source>
</evidence>
<feature type="chain" id="PRO_5041102507" evidence="2">
    <location>
        <begin position="28"/>
        <end position="235"/>
    </location>
</feature>
<evidence type="ECO:0000256" key="1">
    <source>
        <dbReference type="SAM" id="MobiDB-lite"/>
    </source>
</evidence>
<keyword evidence="4" id="KW-1185">Reference proteome</keyword>
<feature type="signal peptide" evidence="2">
    <location>
        <begin position="1"/>
        <end position="27"/>
    </location>
</feature>